<proteinExistence type="predicted"/>
<organism evidence="1 2">
    <name type="scientific">Emticicia agri</name>
    <dbReference type="NCBI Taxonomy" id="2492393"/>
    <lineage>
        <taxon>Bacteria</taxon>
        <taxon>Pseudomonadati</taxon>
        <taxon>Bacteroidota</taxon>
        <taxon>Cytophagia</taxon>
        <taxon>Cytophagales</taxon>
        <taxon>Leadbetterellaceae</taxon>
        <taxon>Emticicia</taxon>
    </lineage>
</organism>
<dbReference type="OrthoDB" id="1369748at2"/>
<dbReference type="EMBL" id="SEWF01000007">
    <property type="protein sequence ID" value="RYU96472.1"/>
    <property type="molecule type" value="Genomic_DNA"/>
</dbReference>
<comment type="caution">
    <text evidence="1">The sequence shown here is derived from an EMBL/GenBank/DDBJ whole genome shotgun (WGS) entry which is preliminary data.</text>
</comment>
<reference evidence="1 2" key="1">
    <citation type="submission" date="2019-02" db="EMBL/GenBank/DDBJ databases">
        <title>Bacterial novel species Emticicia sp. 17J42-9 isolated from soil.</title>
        <authorList>
            <person name="Jung H.-Y."/>
        </authorList>
    </citation>
    <scope>NUCLEOTIDE SEQUENCE [LARGE SCALE GENOMIC DNA]</scope>
    <source>
        <strain evidence="1 2">17J42-9</strain>
    </source>
</reference>
<dbReference type="AlphaFoldDB" id="A0A4Q5M2J0"/>
<name>A0A4Q5M2J0_9BACT</name>
<protein>
    <submittedName>
        <fullName evidence="1">Uncharacterized protein</fullName>
    </submittedName>
</protein>
<dbReference type="Proteomes" id="UP000293162">
    <property type="component" value="Unassembled WGS sequence"/>
</dbReference>
<dbReference type="RefSeq" id="WP_130020147.1">
    <property type="nucleotide sequence ID" value="NZ_SEWF01000007.1"/>
</dbReference>
<sequence>MSDSVLLRPPDAPKRGLGFVLNWDARRSFVKNQRVNIWGVNTGLVFGKKRNQMTVGYYWLNFNSYQKLLDFRRKNSKLVNLDSYTKTDLYFFSLMYWKNFIETRRWRVSMPVEVGIGATKNQGTELLTEIQIWKRKDFFLPVQSGLYAKWKATRWIGLSVQGGYRYALISQNIQENYDGFYYSFGAELQPELFRDLYRWIFKKNKTEKHPEPEQSTINPGLSQ</sequence>
<evidence type="ECO:0000313" key="1">
    <source>
        <dbReference type="EMBL" id="RYU96472.1"/>
    </source>
</evidence>
<keyword evidence="2" id="KW-1185">Reference proteome</keyword>
<gene>
    <name evidence="1" type="ORF">EWM59_06555</name>
</gene>
<evidence type="ECO:0000313" key="2">
    <source>
        <dbReference type="Proteomes" id="UP000293162"/>
    </source>
</evidence>
<accession>A0A4Q5M2J0</accession>